<gene>
    <name evidence="1" type="ORF">QAD02_013745</name>
</gene>
<protein>
    <submittedName>
        <fullName evidence="1">Uncharacterized protein</fullName>
    </submittedName>
</protein>
<name>A0ACC2P4C6_9HYME</name>
<organism evidence="1 2">
    <name type="scientific">Eretmocerus hayati</name>
    <dbReference type="NCBI Taxonomy" id="131215"/>
    <lineage>
        <taxon>Eukaryota</taxon>
        <taxon>Metazoa</taxon>
        <taxon>Ecdysozoa</taxon>
        <taxon>Arthropoda</taxon>
        <taxon>Hexapoda</taxon>
        <taxon>Insecta</taxon>
        <taxon>Pterygota</taxon>
        <taxon>Neoptera</taxon>
        <taxon>Endopterygota</taxon>
        <taxon>Hymenoptera</taxon>
        <taxon>Apocrita</taxon>
        <taxon>Proctotrupomorpha</taxon>
        <taxon>Chalcidoidea</taxon>
        <taxon>Aphelinidae</taxon>
        <taxon>Aphelininae</taxon>
        <taxon>Eretmocerus</taxon>
    </lineage>
</organism>
<proteinExistence type="predicted"/>
<evidence type="ECO:0000313" key="1">
    <source>
        <dbReference type="EMBL" id="KAJ8677958.1"/>
    </source>
</evidence>
<keyword evidence="2" id="KW-1185">Reference proteome</keyword>
<evidence type="ECO:0000313" key="2">
    <source>
        <dbReference type="Proteomes" id="UP001239111"/>
    </source>
</evidence>
<comment type="caution">
    <text evidence="1">The sequence shown here is derived from an EMBL/GenBank/DDBJ whole genome shotgun (WGS) entry which is preliminary data.</text>
</comment>
<dbReference type="Proteomes" id="UP001239111">
    <property type="component" value="Chromosome 2"/>
</dbReference>
<reference evidence="1" key="1">
    <citation type="submission" date="2023-04" db="EMBL/GenBank/DDBJ databases">
        <title>A chromosome-level genome assembly of the parasitoid wasp Eretmocerus hayati.</title>
        <authorList>
            <person name="Zhong Y."/>
            <person name="Liu S."/>
            <person name="Liu Y."/>
        </authorList>
    </citation>
    <scope>NUCLEOTIDE SEQUENCE</scope>
    <source>
        <strain evidence="1">ZJU_SS_LIU_2023</strain>
    </source>
</reference>
<sequence>MEESSPQLNIASTVARMNRQCIIRLTRSSFCFNITDDNVSMVWIELDSDKFFEDYVIAGKSQELDEIHLELNAAMLSKSVTSLKCTAKSVKIKLTHKKQPCLTFEIELPSMSVESRLCVHDVPVTVIPPKKWHQFSEPCIAKYDISLEMPQCKPLKNVVDRMRNMSSVLSITADERGVLAFSVDSDMASITVHFPDLRVFECTTKRSLVARVGLKKFHSFLLWDFIQFSTTKFRILSGRMINIQLELENHLLVKYYITTVDS</sequence>
<dbReference type="EMBL" id="CM056742">
    <property type="protein sequence ID" value="KAJ8677958.1"/>
    <property type="molecule type" value="Genomic_DNA"/>
</dbReference>
<accession>A0ACC2P4C6</accession>